<keyword evidence="2" id="KW-1133">Transmembrane helix</keyword>
<keyword evidence="2" id="KW-0472">Membrane</keyword>
<proteinExistence type="predicted"/>
<keyword evidence="2" id="KW-0812">Transmembrane</keyword>
<keyword evidence="4" id="KW-1185">Reference proteome</keyword>
<feature type="region of interest" description="Disordered" evidence="1">
    <location>
        <begin position="325"/>
        <end position="345"/>
    </location>
</feature>
<evidence type="ECO:0008006" key="5">
    <source>
        <dbReference type="Google" id="ProtNLM"/>
    </source>
</evidence>
<feature type="transmembrane region" description="Helical" evidence="2">
    <location>
        <begin position="265"/>
        <end position="286"/>
    </location>
</feature>
<feature type="transmembrane region" description="Helical" evidence="2">
    <location>
        <begin position="228"/>
        <end position="245"/>
    </location>
</feature>
<feature type="transmembrane region" description="Helical" evidence="2">
    <location>
        <begin position="21"/>
        <end position="41"/>
    </location>
</feature>
<dbReference type="EMBL" id="LUCH01021151">
    <property type="protein sequence ID" value="KAF5394099.1"/>
    <property type="molecule type" value="Genomic_DNA"/>
</dbReference>
<evidence type="ECO:0000313" key="3">
    <source>
        <dbReference type="EMBL" id="KAF5394099.1"/>
    </source>
</evidence>
<protein>
    <recommendedName>
        <fullName evidence="5">G-protein coupled receptors family 1 profile domain-containing protein</fullName>
    </recommendedName>
</protein>
<feature type="transmembrane region" description="Helical" evidence="2">
    <location>
        <begin position="53"/>
        <end position="75"/>
    </location>
</feature>
<comment type="caution">
    <text evidence="3">The sequence shown here is derived from an EMBL/GenBank/DDBJ whole genome shotgun (WGS) entry which is preliminary data.</text>
</comment>
<feature type="transmembrane region" description="Helical" evidence="2">
    <location>
        <begin position="106"/>
        <end position="125"/>
    </location>
</feature>
<evidence type="ECO:0000256" key="2">
    <source>
        <dbReference type="SAM" id="Phobius"/>
    </source>
</evidence>
<reference evidence="3" key="1">
    <citation type="submission" date="2019-05" db="EMBL/GenBank/DDBJ databases">
        <title>Annotation for the trematode Paragonimus heterotremus.</title>
        <authorList>
            <person name="Choi Y.-J."/>
        </authorList>
    </citation>
    <scope>NUCLEOTIDE SEQUENCE</scope>
    <source>
        <strain evidence="3">LC</strain>
    </source>
</reference>
<evidence type="ECO:0000313" key="4">
    <source>
        <dbReference type="Proteomes" id="UP000748531"/>
    </source>
</evidence>
<dbReference type="OrthoDB" id="6245830at2759"/>
<gene>
    <name evidence="3" type="ORF">PHET_12237</name>
</gene>
<evidence type="ECO:0000256" key="1">
    <source>
        <dbReference type="SAM" id="MobiDB-lite"/>
    </source>
</evidence>
<feature type="transmembrane region" description="Helical" evidence="2">
    <location>
        <begin position="181"/>
        <end position="207"/>
    </location>
</feature>
<name>A0A8J4SXW3_9TREM</name>
<organism evidence="3 4">
    <name type="scientific">Paragonimus heterotremus</name>
    <dbReference type="NCBI Taxonomy" id="100268"/>
    <lineage>
        <taxon>Eukaryota</taxon>
        <taxon>Metazoa</taxon>
        <taxon>Spiralia</taxon>
        <taxon>Lophotrochozoa</taxon>
        <taxon>Platyhelminthes</taxon>
        <taxon>Trematoda</taxon>
        <taxon>Digenea</taxon>
        <taxon>Plagiorchiida</taxon>
        <taxon>Troglotremata</taxon>
        <taxon>Troglotrematidae</taxon>
        <taxon>Paragonimus</taxon>
    </lineage>
</organism>
<feature type="transmembrane region" description="Helical" evidence="2">
    <location>
        <begin position="82"/>
        <end position="100"/>
    </location>
</feature>
<sequence length="345" mass="40081">MVDQQDTRVVYSFRAWHIINLVIFSFGVFVNLILVVILTRFRKTTESLMTTGIVPSVIDTVICLLCIVSTISPSVDKTMPNLAYFLCHLVFSHAVLWGIIAVKMNVHMLTALFYFVQLLFPFMRVEQRKKPMLILLGCMIPLCMCLETVPQYFVTEYDENTGHCLLSSRKLVYSVTARVGIMLRLLILFCSIYAFILPICSAIYMYHHVLRVLRLRDKSKDALAYKEMLLNSIQDVWLVLIFSVAGEANKFFSKYPEVRKRREDAAFIDEISMFVLCVYSVIYPCMSIALRRRYQRPIIDCFVYMGLNPADYWLCRKLGRSETTEERKTTNKLSESLSKRRTYTS</sequence>
<dbReference type="Gene3D" id="1.20.1070.10">
    <property type="entry name" value="Rhodopsin 7-helix transmembrane proteins"/>
    <property type="match status" value="1"/>
</dbReference>
<dbReference type="Proteomes" id="UP000748531">
    <property type="component" value="Unassembled WGS sequence"/>
</dbReference>
<feature type="transmembrane region" description="Helical" evidence="2">
    <location>
        <begin position="132"/>
        <end position="153"/>
    </location>
</feature>
<accession>A0A8J4SXW3</accession>
<dbReference type="AlphaFoldDB" id="A0A8J4SXW3"/>